<keyword evidence="6" id="KW-1185">Reference proteome</keyword>
<dbReference type="PANTHER" id="PTHR32182">
    <property type="entry name" value="DNA REPLICATION AND REPAIR PROTEIN RECF"/>
    <property type="match status" value="1"/>
</dbReference>
<feature type="region of interest" description="Disordered" evidence="4">
    <location>
        <begin position="416"/>
        <end position="445"/>
    </location>
</feature>
<dbReference type="GO" id="GO:0000731">
    <property type="term" value="P:DNA synthesis involved in DNA repair"/>
    <property type="evidence" value="ECO:0007669"/>
    <property type="project" value="TreeGrafter"/>
</dbReference>
<keyword evidence="1" id="KW-0227">DNA damage</keyword>
<feature type="compositionally biased region" description="Basic and acidic residues" evidence="4">
    <location>
        <begin position="381"/>
        <end position="390"/>
    </location>
</feature>
<evidence type="ECO:0000256" key="2">
    <source>
        <dbReference type="ARBA" id="ARBA00023204"/>
    </source>
</evidence>
<gene>
    <name evidence="5" type="ORF">CJ198_08845</name>
</gene>
<feature type="region of interest" description="Disordered" evidence="4">
    <location>
        <begin position="381"/>
        <end position="401"/>
    </location>
</feature>
<dbReference type="InterPro" id="IPR027417">
    <property type="entry name" value="P-loop_NTPase"/>
</dbReference>
<dbReference type="SUPFAM" id="SSF52540">
    <property type="entry name" value="P-loop containing nucleoside triphosphate hydrolases"/>
    <property type="match status" value="1"/>
</dbReference>
<evidence type="ECO:0000256" key="4">
    <source>
        <dbReference type="SAM" id="MobiDB-lite"/>
    </source>
</evidence>
<dbReference type="GO" id="GO:0006302">
    <property type="term" value="P:double-strand break repair"/>
    <property type="evidence" value="ECO:0007669"/>
    <property type="project" value="TreeGrafter"/>
</dbReference>
<keyword evidence="2" id="KW-0234">DNA repair</keyword>
<protein>
    <recommendedName>
        <fullName evidence="7">ATP-binding protein</fullName>
    </recommendedName>
</protein>
<dbReference type="Pfam" id="PF13558">
    <property type="entry name" value="SbcC_Walker_B"/>
    <property type="match status" value="1"/>
</dbReference>
<dbReference type="AlphaFoldDB" id="A0A2N6PGW1"/>
<proteinExistence type="predicted"/>
<dbReference type="EMBL" id="PNFZ01000004">
    <property type="protein sequence ID" value="PMB97916.1"/>
    <property type="molecule type" value="Genomic_DNA"/>
</dbReference>
<dbReference type="GO" id="GO:0009432">
    <property type="term" value="P:SOS response"/>
    <property type="evidence" value="ECO:0007669"/>
    <property type="project" value="UniProtKB-KW"/>
</dbReference>
<dbReference type="Gene3D" id="3.40.50.300">
    <property type="entry name" value="P-loop containing nucleotide triphosphate hydrolases"/>
    <property type="match status" value="1"/>
</dbReference>
<reference evidence="5 6" key="1">
    <citation type="submission" date="2017-09" db="EMBL/GenBank/DDBJ databases">
        <title>Bacterial strain isolated from the female urinary microbiota.</title>
        <authorList>
            <person name="Thomas-White K."/>
            <person name="Kumar N."/>
            <person name="Forster S."/>
            <person name="Putonti C."/>
            <person name="Lawley T."/>
            <person name="Wolfe A.J."/>
        </authorList>
    </citation>
    <scope>NUCLEOTIDE SEQUENCE [LARGE SCALE GENOMIC DNA]</scope>
    <source>
        <strain evidence="5 6">UMB0680</strain>
    </source>
</reference>
<evidence type="ECO:0000313" key="6">
    <source>
        <dbReference type="Proteomes" id="UP000235703"/>
    </source>
</evidence>
<evidence type="ECO:0000313" key="5">
    <source>
        <dbReference type="EMBL" id="PMB97916.1"/>
    </source>
</evidence>
<dbReference type="PANTHER" id="PTHR32182:SF0">
    <property type="entry name" value="DNA REPLICATION AND REPAIR PROTEIN RECF"/>
    <property type="match status" value="1"/>
</dbReference>
<dbReference type="Proteomes" id="UP000235703">
    <property type="component" value="Unassembled WGS sequence"/>
</dbReference>
<sequence>MSSDALFELPEQPAAPVPAIAATARRQWRLSRLEVINWGTFSGHHTVDVPPSGLVFTGDSGSGKSSLLDAISTVLTPRVKLRYNAAAQDQSVRSSDRTIVSYMRGAYGAAEADDVDEIRTTYLRTGATFSGVLLRFDRPDDEPALLIKLFKLNAGQMMPSEVKEICILTRSDAVLPDFSSYLTGAVAVRKLKQDFTSAFVTDKHSVFQSRYRTALGIASDAAMNLLHRTVAAKNLGSLDDLFRMYMLGEPATFATADRAVEQFAQLSDAHESVVTARLQLQALEEICADADAYDEATARNTEISSLLAGLDSVASALTRELAEQERIRARRRLSGAEAALAKARADVEEATRDADLAHAALREAGGGELARLDDQLTAARNRQDDVDRRRTSLSQRLQRAGVTALPQTAEEFDELLEQRSDPADKAERTRIQTAEHEAAERHRQAEERLAGLRSDLEAAKAEKSNLDRPLLNARKLLAQQLDLSYQALPFCGELMEVRGEDSAWRGAIERLLGSLSRTLLVDFRYAKQVAQTLDSMHFGVRIVVEAVHSSSPAPPSISDSRSLVHKVDVRSDSPFAAWMHHTLSTRFDYTCVDDPAELTQVESGLTRAGQVRRPGDRFEKDDRTRVDDRSRWVMGFSTVEKVTELLEAISAEQKTVAETKDRLIRAIDQRNADATRRSILDELADTPWSELDARAAQVAVAAAERRLDKMTRGNTDLQEAQELVNAATTAREAARVAESAAQTDVIELRSVLTRLDEAVARAAEAGDGPEPDAAVADTLRSRFHERRRRLSVDDIATVKNAIERQLREDRDEIQKQQHRAEASFERHAYTFLSQWPAFSADVERSIRDRDEYRRQRTTLHSDGLPAHEKRFLEMLRTQSTRNIGTLNAQINRAFNEVTERIHQVNQSLSGNQFDRGRYLRIKPKECRSAEVQTFLADLREITADAMASLTPEAAEEKFALIRKVLGRLGSAEPADRRWRIACLDTRRHVSFLGVETDADGEPIRVYESSTGLSGGQRQKLVVFCLAAALRYQLTDSAAELPEFSTVMLDEAFDKADETFARMALETFVAFGFQLILATPKKLLPILEDYVGAAVKIDISDNRDSRMAALQWEQNGEPE</sequence>
<keyword evidence="3" id="KW-0742">SOS response</keyword>
<name>A0A2N6PGW1_9MICO</name>
<evidence type="ECO:0000256" key="3">
    <source>
        <dbReference type="ARBA" id="ARBA00023236"/>
    </source>
</evidence>
<dbReference type="OrthoDB" id="174137at2"/>
<dbReference type="Pfam" id="PF13555">
    <property type="entry name" value="AAA_29"/>
    <property type="match status" value="1"/>
</dbReference>
<evidence type="ECO:0008006" key="7">
    <source>
        <dbReference type="Google" id="ProtNLM"/>
    </source>
</evidence>
<dbReference type="RefSeq" id="WP_102162260.1">
    <property type="nucleotide sequence ID" value="NZ_PNFZ01000004.1"/>
</dbReference>
<comment type="caution">
    <text evidence="5">The sequence shown here is derived from an EMBL/GenBank/DDBJ whole genome shotgun (WGS) entry which is preliminary data.</text>
</comment>
<organism evidence="5 6">
    <name type="scientific">Brevibacterium luteolum</name>
    <dbReference type="NCBI Taxonomy" id="199591"/>
    <lineage>
        <taxon>Bacteria</taxon>
        <taxon>Bacillati</taxon>
        <taxon>Actinomycetota</taxon>
        <taxon>Actinomycetes</taxon>
        <taxon>Micrococcales</taxon>
        <taxon>Brevibacteriaceae</taxon>
        <taxon>Brevibacterium</taxon>
    </lineage>
</organism>
<accession>A0A2N6PGW1</accession>
<evidence type="ECO:0000256" key="1">
    <source>
        <dbReference type="ARBA" id="ARBA00022763"/>
    </source>
</evidence>